<dbReference type="InterPro" id="IPR007730">
    <property type="entry name" value="SPOR-like_dom"/>
</dbReference>
<evidence type="ECO:0000313" key="4">
    <source>
        <dbReference type="Proteomes" id="UP000265938"/>
    </source>
</evidence>
<feature type="domain" description="SPOR" evidence="2">
    <location>
        <begin position="103"/>
        <end position="179"/>
    </location>
</feature>
<evidence type="ECO:0000256" key="1">
    <source>
        <dbReference type="SAM" id="Phobius"/>
    </source>
</evidence>
<sequence>MKCCLKRLRYSVYLVVLFAVSGCSHNSLPFIFENKNLNLDFSYLFNKVFSQPSTYLVQIQASPDRVTTNYKLVGNIERTPDKTLSSVPESSTKAERSDHSYSFALQLMSVESEQGLAYSFKKMVKRAPSIFQGNPILNVEVAQVNEHTYYRLKFGGYKYLKNAKADCEAVKRQGIDCWVSNYTNNRVYF</sequence>
<protein>
    <submittedName>
        <fullName evidence="3">SPOR domain-containing protein</fullName>
    </submittedName>
</protein>
<dbReference type="AlphaFoldDB" id="A0A3A3EHN8"/>
<keyword evidence="1" id="KW-0812">Transmembrane</keyword>
<proteinExistence type="predicted"/>
<evidence type="ECO:0000259" key="2">
    <source>
        <dbReference type="Pfam" id="PF05036"/>
    </source>
</evidence>
<dbReference type="PROSITE" id="PS51257">
    <property type="entry name" value="PROKAR_LIPOPROTEIN"/>
    <property type="match status" value="1"/>
</dbReference>
<dbReference type="Proteomes" id="UP000265938">
    <property type="component" value="Unassembled WGS sequence"/>
</dbReference>
<dbReference type="GO" id="GO:0042834">
    <property type="term" value="F:peptidoglycan binding"/>
    <property type="evidence" value="ECO:0007669"/>
    <property type="project" value="InterPro"/>
</dbReference>
<dbReference type="EMBL" id="QYSE01000003">
    <property type="protein sequence ID" value="RJF34666.1"/>
    <property type="molecule type" value="Genomic_DNA"/>
</dbReference>
<keyword evidence="1" id="KW-0472">Membrane</keyword>
<evidence type="ECO:0000313" key="3">
    <source>
        <dbReference type="EMBL" id="RJF34666.1"/>
    </source>
</evidence>
<reference evidence="3 4" key="1">
    <citation type="submission" date="2018-09" db="EMBL/GenBank/DDBJ databases">
        <title>Identification of marine bacteria producing industrial enzymes.</title>
        <authorList>
            <person name="Cheng T.H."/>
            <person name="Saidin J."/>
            <person name="Muhd D.D."/>
            <person name="Isa M.N.M."/>
            <person name="Bakar M.F.A."/>
            <person name="Ismail N."/>
        </authorList>
    </citation>
    <scope>NUCLEOTIDE SEQUENCE [LARGE SCALE GENOMIC DNA]</scope>
    <source>
        <strain evidence="3 4">MNAD 1.6</strain>
    </source>
</reference>
<keyword evidence="1" id="KW-1133">Transmembrane helix</keyword>
<gene>
    <name evidence="3" type="ORF">D4741_14905</name>
</gene>
<accession>A0A3A3EHN8</accession>
<dbReference type="Gene3D" id="3.30.70.1070">
    <property type="entry name" value="Sporulation related repeat"/>
    <property type="match status" value="1"/>
</dbReference>
<dbReference type="Pfam" id="PF05036">
    <property type="entry name" value="SPOR"/>
    <property type="match status" value="1"/>
</dbReference>
<name>A0A3A3EHN8_9GAMM</name>
<organism evidence="3 4">
    <name type="scientific">Pseudoalteromonas gelatinilytica</name>
    <dbReference type="NCBI Taxonomy" id="1703256"/>
    <lineage>
        <taxon>Bacteria</taxon>
        <taxon>Pseudomonadati</taxon>
        <taxon>Pseudomonadota</taxon>
        <taxon>Gammaproteobacteria</taxon>
        <taxon>Alteromonadales</taxon>
        <taxon>Pseudoalteromonadaceae</taxon>
        <taxon>Pseudoalteromonas</taxon>
    </lineage>
</organism>
<feature type="transmembrane region" description="Helical" evidence="1">
    <location>
        <begin position="12"/>
        <end position="32"/>
    </location>
</feature>
<comment type="caution">
    <text evidence="3">The sequence shown here is derived from an EMBL/GenBank/DDBJ whole genome shotgun (WGS) entry which is preliminary data.</text>
</comment>
<dbReference type="InterPro" id="IPR036680">
    <property type="entry name" value="SPOR-like_sf"/>
</dbReference>